<name>A0AA49BPM9_9CAUD</name>
<organism evidence="2 3">
    <name type="scientific">Arthrobacter phage Reedo</name>
    <dbReference type="NCBI Taxonomy" id="2910755"/>
    <lineage>
        <taxon>Viruses</taxon>
        <taxon>Duplodnaviria</taxon>
        <taxon>Heunggongvirae</taxon>
        <taxon>Uroviricota</taxon>
        <taxon>Caudoviricetes</taxon>
        <taxon>Casidaviridae</taxon>
        <taxon>Manhattanvirus</taxon>
        <taxon>Manhattanvirus reedo</taxon>
    </lineage>
</organism>
<gene>
    <name evidence="2" type="primary">34</name>
    <name evidence="2" type="ORF">SEA_REEDO_34</name>
</gene>
<dbReference type="Proteomes" id="UP001200740">
    <property type="component" value="Segment"/>
</dbReference>
<dbReference type="InterPro" id="IPR029052">
    <property type="entry name" value="Metallo-depent_PP-like"/>
</dbReference>
<keyword evidence="3" id="KW-1185">Reference proteome</keyword>
<dbReference type="InterPro" id="IPR024654">
    <property type="entry name" value="Calcineurin-like_PHP_lpxH"/>
</dbReference>
<reference evidence="2" key="1">
    <citation type="submission" date="2021-11" db="EMBL/GenBank/DDBJ databases">
        <authorList>
            <person name="Furlong K.P."/>
            <person name="Elkbouli M."/>
            <person name="Barwitzki K."/>
            <person name="Hastings E.M."/>
            <person name="Saal A.P."/>
            <person name="Sandouka T."/>
            <person name="Tran A."/>
            <person name="Tremblay V."/>
            <person name="Williams E.C."/>
            <person name="Giles L.L."/>
            <person name="McCarthy L."/>
            <person name="Wheaton K.A."/>
            <person name="Chan K."/>
            <person name="Rudner A.D."/>
            <person name="Beyer A.R."/>
            <person name="Chong R.A."/>
            <person name="Edgington N.P."/>
            <person name="Freise A.C."/>
            <person name="Garcia Costas A.M."/>
            <person name="Gibb B.P."/>
            <person name="Klyczek K.K."/>
            <person name="Swerdlow S.J."/>
            <person name="Garlena R.A."/>
            <person name="Russell D.A."/>
            <person name="Jacobs-Sera D."/>
            <person name="Hatfull G.F."/>
        </authorList>
    </citation>
    <scope>NUCLEOTIDE SEQUENCE</scope>
</reference>
<protein>
    <submittedName>
        <fullName evidence="2">Metallophosphoesterase</fullName>
    </submittedName>
</protein>
<dbReference type="RefSeq" id="YP_010678217.1">
    <property type="nucleotide sequence ID" value="NC_071032.1"/>
</dbReference>
<evidence type="ECO:0000313" key="2">
    <source>
        <dbReference type="EMBL" id="UJQ86824.1"/>
    </source>
</evidence>
<sequence>MSRVFFHSDWHFNHEFVAETRGFASAHEHDEALIEAINSTVTRRDHLWVLGDVLMGSVHNGLDKLRRVNGIKHLVLGNHDPAHPAHRRSIPHTRRFLGVFDSVSLHEKVRLPGGREVLLSHFPYEGDHSDREDRHRQWRLRDEGEWLIHGHVHDEWTLRGRQLNVGVDKWPAPAEAELVATMIDGFEALDVRHAPPLERLQ</sequence>
<dbReference type="KEGG" id="vg:77954610"/>
<dbReference type="EMBL" id="OL455896">
    <property type="protein sequence ID" value="UJQ86824.1"/>
    <property type="molecule type" value="Genomic_DNA"/>
</dbReference>
<accession>A0AA49BPM9</accession>
<evidence type="ECO:0000313" key="3">
    <source>
        <dbReference type="Proteomes" id="UP001200740"/>
    </source>
</evidence>
<feature type="domain" description="Calcineurin-like phosphoesterase" evidence="1">
    <location>
        <begin position="29"/>
        <end position="154"/>
    </location>
</feature>
<evidence type="ECO:0000259" key="1">
    <source>
        <dbReference type="Pfam" id="PF12850"/>
    </source>
</evidence>
<proteinExistence type="predicted"/>
<dbReference type="Pfam" id="PF12850">
    <property type="entry name" value="Metallophos_2"/>
    <property type="match status" value="1"/>
</dbReference>
<dbReference type="GeneID" id="77954610"/>
<dbReference type="SUPFAM" id="SSF56300">
    <property type="entry name" value="Metallo-dependent phosphatases"/>
    <property type="match status" value="1"/>
</dbReference>
<dbReference type="Gene3D" id="3.60.21.10">
    <property type="match status" value="1"/>
</dbReference>